<keyword evidence="2 7" id="KW-0813">Transport</keyword>
<keyword evidence="10" id="KW-1185">Reference proteome</keyword>
<evidence type="ECO:0000256" key="1">
    <source>
        <dbReference type="ARBA" id="ARBA00004651"/>
    </source>
</evidence>
<evidence type="ECO:0000256" key="4">
    <source>
        <dbReference type="ARBA" id="ARBA00022692"/>
    </source>
</evidence>
<dbReference type="STRING" id="1123282.SAMN02745823_02754"/>
<gene>
    <name evidence="9" type="ORF">SAMN02745823_02754</name>
</gene>
<dbReference type="GO" id="GO:0005886">
    <property type="term" value="C:plasma membrane"/>
    <property type="evidence" value="ECO:0007669"/>
    <property type="project" value="UniProtKB-SubCell"/>
</dbReference>
<proteinExistence type="inferred from homology"/>
<dbReference type="PANTHER" id="PTHR43163:SF6">
    <property type="entry name" value="DIPEPTIDE TRANSPORT SYSTEM PERMEASE PROTEIN DPPB-RELATED"/>
    <property type="match status" value="1"/>
</dbReference>
<dbReference type="Gene3D" id="1.10.3720.10">
    <property type="entry name" value="MetI-like"/>
    <property type="match status" value="1"/>
</dbReference>
<dbReference type="OrthoDB" id="9769919at2"/>
<sequence>MSAYIVKRILISIFVVFAVSIFSFMILQIMPGDPARLALGYEASEEDVQTLREKMNLDKPVVTQYILWVKGVARGDFGQSVIYKQPIDKMMAERVPRTLTLGIPALFIAAPLGIVVGVISAVRRGKPLDQILTFLTTVSMGMPVFWTGILSVFIFSVELKILPLQGYVSPSQDFGQYVYKAILPVFCMALPMIAGIARQTRTNMLDSINQDHIRTARANGLPERSIIFRHALKNAMIPIITVIGMQVRVVIGGSLLVEKVFNVAGLGTILTSSINTRDYIVVMVGVLIISLITVAVNLVVDILYGVIDPRIRLSRR</sequence>
<feature type="transmembrane region" description="Helical" evidence="7">
    <location>
        <begin position="279"/>
        <end position="307"/>
    </location>
</feature>
<accession>A0A1M5YR56</accession>
<dbReference type="PROSITE" id="PS50928">
    <property type="entry name" value="ABC_TM1"/>
    <property type="match status" value="1"/>
</dbReference>
<feature type="transmembrane region" description="Helical" evidence="7">
    <location>
        <begin position="99"/>
        <end position="119"/>
    </location>
</feature>
<feature type="transmembrane region" description="Helical" evidence="7">
    <location>
        <begin position="177"/>
        <end position="197"/>
    </location>
</feature>
<dbReference type="CDD" id="cd06261">
    <property type="entry name" value="TM_PBP2"/>
    <property type="match status" value="1"/>
</dbReference>
<keyword evidence="5 7" id="KW-1133">Transmembrane helix</keyword>
<dbReference type="InterPro" id="IPR045621">
    <property type="entry name" value="BPD_transp_1_N"/>
</dbReference>
<evidence type="ECO:0000256" key="7">
    <source>
        <dbReference type="RuleBase" id="RU363032"/>
    </source>
</evidence>
<evidence type="ECO:0000259" key="8">
    <source>
        <dbReference type="PROSITE" id="PS50928"/>
    </source>
</evidence>
<dbReference type="RefSeq" id="WP_073080054.1">
    <property type="nucleotide sequence ID" value="NZ_FQXV01000010.1"/>
</dbReference>
<evidence type="ECO:0000256" key="3">
    <source>
        <dbReference type="ARBA" id="ARBA00022475"/>
    </source>
</evidence>
<dbReference type="InterPro" id="IPR035906">
    <property type="entry name" value="MetI-like_sf"/>
</dbReference>
<feature type="transmembrane region" description="Helical" evidence="7">
    <location>
        <begin position="131"/>
        <end position="157"/>
    </location>
</feature>
<evidence type="ECO:0000313" key="9">
    <source>
        <dbReference type="EMBL" id="SHI14522.1"/>
    </source>
</evidence>
<dbReference type="Pfam" id="PF00528">
    <property type="entry name" value="BPD_transp_1"/>
    <property type="match status" value="1"/>
</dbReference>
<organism evidence="9 10">
    <name type="scientific">Sporobacter termitidis DSM 10068</name>
    <dbReference type="NCBI Taxonomy" id="1123282"/>
    <lineage>
        <taxon>Bacteria</taxon>
        <taxon>Bacillati</taxon>
        <taxon>Bacillota</taxon>
        <taxon>Clostridia</taxon>
        <taxon>Eubacteriales</taxon>
        <taxon>Oscillospiraceae</taxon>
        <taxon>Sporobacter</taxon>
    </lineage>
</organism>
<dbReference type="InterPro" id="IPR000515">
    <property type="entry name" value="MetI-like"/>
</dbReference>
<dbReference type="Pfam" id="PF19300">
    <property type="entry name" value="BPD_transp_1_N"/>
    <property type="match status" value="1"/>
</dbReference>
<protein>
    <submittedName>
        <fullName evidence="9">Peptide/nickel transport system permease protein</fullName>
    </submittedName>
</protein>
<comment type="subcellular location">
    <subcellularLocation>
        <location evidence="1 7">Cell membrane</location>
        <topology evidence="1 7">Multi-pass membrane protein</topology>
    </subcellularLocation>
</comment>
<dbReference type="Proteomes" id="UP000183995">
    <property type="component" value="Unassembled WGS sequence"/>
</dbReference>
<feature type="domain" description="ABC transmembrane type-1" evidence="8">
    <location>
        <begin position="95"/>
        <end position="300"/>
    </location>
</feature>
<dbReference type="AlphaFoldDB" id="A0A1M5YR56"/>
<keyword evidence="6 7" id="KW-0472">Membrane</keyword>
<evidence type="ECO:0000256" key="5">
    <source>
        <dbReference type="ARBA" id="ARBA00022989"/>
    </source>
</evidence>
<name>A0A1M5YR56_9FIRM</name>
<evidence type="ECO:0000313" key="10">
    <source>
        <dbReference type="Proteomes" id="UP000183995"/>
    </source>
</evidence>
<keyword evidence="4 7" id="KW-0812">Transmembrane</keyword>
<reference evidence="9 10" key="1">
    <citation type="submission" date="2016-11" db="EMBL/GenBank/DDBJ databases">
        <authorList>
            <person name="Jaros S."/>
            <person name="Januszkiewicz K."/>
            <person name="Wedrychowicz H."/>
        </authorList>
    </citation>
    <scope>NUCLEOTIDE SEQUENCE [LARGE SCALE GENOMIC DNA]</scope>
    <source>
        <strain evidence="9 10">DSM 10068</strain>
    </source>
</reference>
<dbReference type="EMBL" id="FQXV01000010">
    <property type="protein sequence ID" value="SHI14522.1"/>
    <property type="molecule type" value="Genomic_DNA"/>
</dbReference>
<feature type="transmembrane region" description="Helical" evidence="7">
    <location>
        <begin position="9"/>
        <end position="30"/>
    </location>
</feature>
<dbReference type="SUPFAM" id="SSF161098">
    <property type="entry name" value="MetI-like"/>
    <property type="match status" value="1"/>
</dbReference>
<keyword evidence="3" id="KW-1003">Cell membrane</keyword>
<dbReference type="GO" id="GO:0071916">
    <property type="term" value="F:dipeptide transmembrane transporter activity"/>
    <property type="evidence" value="ECO:0007669"/>
    <property type="project" value="TreeGrafter"/>
</dbReference>
<evidence type="ECO:0000256" key="6">
    <source>
        <dbReference type="ARBA" id="ARBA00023136"/>
    </source>
</evidence>
<dbReference type="PANTHER" id="PTHR43163">
    <property type="entry name" value="DIPEPTIDE TRANSPORT SYSTEM PERMEASE PROTEIN DPPB-RELATED"/>
    <property type="match status" value="1"/>
</dbReference>
<comment type="similarity">
    <text evidence="7">Belongs to the binding-protein-dependent transport system permease family.</text>
</comment>
<evidence type="ECO:0000256" key="2">
    <source>
        <dbReference type="ARBA" id="ARBA00022448"/>
    </source>
</evidence>
<feature type="transmembrane region" description="Helical" evidence="7">
    <location>
        <begin position="235"/>
        <end position="257"/>
    </location>
</feature>